<dbReference type="Gene3D" id="1.10.10.10">
    <property type="entry name" value="Winged helix-like DNA-binding domain superfamily/Winged helix DNA-binding domain"/>
    <property type="match status" value="1"/>
</dbReference>
<evidence type="ECO:0000259" key="5">
    <source>
        <dbReference type="Pfam" id="PF04542"/>
    </source>
</evidence>
<protein>
    <recommendedName>
        <fullName evidence="8">RNA polymerase sigma-70 region 2 domain-containing protein</fullName>
    </recommendedName>
</protein>
<reference evidence="7" key="1">
    <citation type="journal article" date="2015" name="Nature">
        <title>Complex archaea that bridge the gap between prokaryotes and eukaryotes.</title>
        <authorList>
            <person name="Spang A."/>
            <person name="Saw J.H."/>
            <person name="Jorgensen S.L."/>
            <person name="Zaremba-Niedzwiedzka K."/>
            <person name="Martijn J."/>
            <person name="Lind A.E."/>
            <person name="van Eijk R."/>
            <person name="Schleper C."/>
            <person name="Guy L."/>
            <person name="Ettema T.J."/>
        </authorList>
    </citation>
    <scope>NUCLEOTIDE SEQUENCE</scope>
</reference>
<dbReference type="GO" id="GO:0006352">
    <property type="term" value="P:DNA-templated transcription initiation"/>
    <property type="evidence" value="ECO:0007669"/>
    <property type="project" value="InterPro"/>
</dbReference>
<evidence type="ECO:0000256" key="1">
    <source>
        <dbReference type="ARBA" id="ARBA00010641"/>
    </source>
</evidence>
<dbReference type="Pfam" id="PF08281">
    <property type="entry name" value="Sigma70_r4_2"/>
    <property type="match status" value="1"/>
</dbReference>
<dbReference type="PANTHER" id="PTHR43133">
    <property type="entry name" value="RNA POLYMERASE ECF-TYPE SIGMA FACTO"/>
    <property type="match status" value="1"/>
</dbReference>
<feature type="domain" description="RNA polymerase sigma factor 70 region 4 type 2" evidence="6">
    <location>
        <begin position="100"/>
        <end position="149"/>
    </location>
</feature>
<comment type="caution">
    <text evidence="7">The sequence shown here is derived from an EMBL/GenBank/DDBJ whole genome shotgun (WGS) entry which is preliminary data.</text>
</comment>
<evidence type="ECO:0000256" key="2">
    <source>
        <dbReference type="ARBA" id="ARBA00023015"/>
    </source>
</evidence>
<dbReference type="NCBIfam" id="TIGR02937">
    <property type="entry name" value="sigma70-ECF"/>
    <property type="match status" value="1"/>
</dbReference>
<evidence type="ECO:0000256" key="3">
    <source>
        <dbReference type="ARBA" id="ARBA00023082"/>
    </source>
</evidence>
<dbReference type="InterPro" id="IPR036388">
    <property type="entry name" value="WH-like_DNA-bd_sf"/>
</dbReference>
<organism evidence="7">
    <name type="scientific">marine sediment metagenome</name>
    <dbReference type="NCBI Taxonomy" id="412755"/>
    <lineage>
        <taxon>unclassified sequences</taxon>
        <taxon>metagenomes</taxon>
        <taxon>ecological metagenomes</taxon>
    </lineage>
</organism>
<dbReference type="SUPFAM" id="SSF88659">
    <property type="entry name" value="Sigma3 and sigma4 domains of RNA polymerase sigma factors"/>
    <property type="match status" value="1"/>
</dbReference>
<accession>A0A0F9Y2C2</accession>
<dbReference type="PANTHER" id="PTHR43133:SF62">
    <property type="entry name" value="RNA POLYMERASE SIGMA FACTOR SIGZ"/>
    <property type="match status" value="1"/>
</dbReference>
<evidence type="ECO:0000259" key="6">
    <source>
        <dbReference type="Pfam" id="PF08281"/>
    </source>
</evidence>
<dbReference type="InterPro" id="IPR039425">
    <property type="entry name" value="RNA_pol_sigma-70-like"/>
</dbReference>
<keyword evidence="2" id="KW-0805">Transcription regulation</keyword>
<comment type="similarity">
    <text evidence="1">Belongs to the sigma-70 factor family. ECF subfamily.</text>
</comment>
<dbReference type="GO" id="GO:0003677">
    <property type="term" value="F:DNA binding"/>
    <property type="evidence" value="ECO:0007669"/>
    <property type="project" value="InterPro"/>
</dbReference>
<keyword evidence="4" id="KW-0804">Transcription</keyword>
<evidence type="ECO:0008006" key="8">
    <source>
        <dbReference type="Google" id="ProtNLM"/>
    </source>
</evidence>
<keyword evidence="3" id="KW-0731">Sigma factor</keyword>
<evidence type="ECO:0000313" key="7">
    <source>
        <dbReference type="EMBL" id="KKO06027.1"/>
    </source>
</evidence>
<dbReference type="Pfam" id="PF04542">
    <property type="entry name" value="Sigma70_r2"/>
    <property type="match status" value="1"/>
</dbReference>
<proteinExistence type="inferred from homology"/>
<dbReference type="InterPro" id="IPR013324">
    <property type="entry name" value="RNA_pol_sigma_r3/r4-like"/>
</dbReference>
<dbReference type="AlphaFoldDB" id="A0A0F9Y2C2"/>
<gene>
    <name evidence="7" type="ORF">LCGC14_0070390</name>
</gene>
<dbReference type="Gene3D" id="1.10.1740.10">
    <property type="match status" value="1"/>
</dbReference>
<feature type="domain" description="RNA polymerase sigma-70 region 2" evidence="5">
    <location>
        <begin position="16"/>
        <end position="72"/>
    </location>
</feature>
<dbReference type="InterPro" id="IPR013325">
    <property type="entry name" value="RNA_pol_sigma_r2"/>
</dbReference>
<dbReference type="InterPro" id="IPR013249">
    <property type="entry name" value="RNA_pol_sigma70_r4_t2"/>
</dbReference>
<dbReference type="InterPro" id="IPR014284">
    <property type="entry name" value="RNA_pol_sigma-70_dom"/>
</dbReference>
<sequence length="178" mass="20761">MKNEIHTIWLDLNEELYHFILGKIKDEQVAKDIHQEVFLKIQTKIHQLQHTSKLTSWVYQITRNSIIDHFRKPNSNTVAITDFDMPEEQSGDFDYSKLTNCINQKIEQLSAQHKEAIVLTTFQEYSQKELSKHLNISYSGTKSRVQKARDILKVQLLNCPNVSSDQTGKLLDFDNNDL</sequence>
<dbReference type="EMBL" id="LAZR01000017">
    <property type="protein sequence ID" value="KKO06027.1"/>
    <property type="molecule type" value="Genomic_DNA"/>
</dbReference>
<evidence type="ECO:0000256" key="4">
    <source>
        <dbReference type="ARBA" id="ARBA00023163"/>
    </source>
</evidence>
<dbReference type="GO" id="GO:0016987">
    <property type="term" value="F:sigma factor activity"/>
    <property type="evidence" value="ECO:0007669"/>
    <property type="project" value="UniProtKB-KW"/>
</dbReference>
<dbReference type="InterPro" id="IPR007627">
    <property type="entry name" value="RNA_pol_sigma70_r2"/>
</dbReference>
<dbReference type="SUPFAM" id="SSF88946">
    <property type="entry name" value="Sigma2 domain of RNA polymerase sigma factors"/>
    <property type="match status" value="1"/>
</dbReference>
<name>A0A0F9Y2C2_9ZZZZ</name>
<dbReference type="CDD" id="cd06171">
    <property type="entry name" value="Sigma70_r4"/>
    <property type="match status" value="1"/>
</dbReference>